<sequence length="276" mass="31854">MPRPEEDTEIHRSQGRFYIGIPAIFFPFYGIIFFCTHSFLWPLLKARLIPCLLLTLFVLFNLFFWTYLPQVAFLAIWHGPAAWANGTILVLGEGAVITALLFEAFLVDETQVDIFDSILVYKGLEDLVSTTRPILVDESDPRKRLGKPFRSSNYAPFSFRQIIEFMFLLPLNLIPIVGIPLFLLGTGWRAGPLQHWRYFRLSGFDRKARNAFIKRHRWQYTWFGTVYLTLQLVPALSMLFLLTTAAGSALWAASLEDRKREVENRSQEPPDYVDAP</sequence>
<feature type="transmembrane region" description="Helical" evidence="1">
    <location>
        <begin position="17"/>
        <end position="41"/>
    </location>
</feature>
<keyword evidence="1" id="KW-0812">Transmembrane</keyword>
<reference evidence="2 4" key="1">
    <citation type="submission" date="2020-01" db="EMBL/GenBank/DDBJ databases">
        <authorList>
            <consortium name="DOE Joint Genome Institute"/>
            <person name="Haridas S."/>
            <person name="Albert R."/>
            <person name="Binder M."/>
            <person name="Bloem J."/>
            <person name="Labutti K."/>
            <person name="Salamov A."/>
            <person name="Andreopoulos B."/>
            <person name="Baker S.E."/>
            <person name="Barry K."/>
            <person name="Bills G."/>
            <person name="Bluhm B.H."/>
            <person name="Cannon C."/>
            <person name="Castanera R."/>
            <person name="Culley D.E."/>
            <person name="Daum C."/>
            <person name="Ezra D."/>
            <person name="Gonzalez J.B."/>
            <person name="Henrissat B."/>
            <person name="Kuo A."/>
            <person name="Liang C."/>
            <person name="Lipzen A."/>
            <person name="Lutzoni F."/>
            <person name="Magnuson J."/>
            <person name="Mondo S."/>
            <person name="Nolan M."/>
            <person name="Ohm R."/>
            <person name="Pangilinan J."/>
            <person name="Park H.-J."/>
            <person name="Ramirez L."/>
            <person name="Alfaro M."/>
            <person name="Sun H."/>
            <person name="Tritt A."/>
            <person name="Yoshinaga Y."/>
            <person name="Zwiers L.-H."/>
            <person name="Turgeon B.G."/>
            <person name="Goodwin S.B."/>
            <person name="Spatafora J.W."/>
            <person name="Crous P.W."/>
            <person name="Grigoriev I.V."/>
        </authorList>
    </citation>
    <scope>NUCLEOTIDE SEQUENCE</scope>
    <source>
        <strain evidence="2 4">CBS 781.70</strain>
    </source>
</reference>
<keyword evidence="3" id="KW-1185">Reference proteome</keyword>
<dbReference type="GO" id="GO:0005628">
    <property type="term" value="C:prospore membrane"/>
    <property type="evidence" value="ECO:0007669"/>
    <property type="project" value="TreeGrafter"/>
</dbReference>
<keyword evidence="1" id="KW-0472">Membrane</keyword>
<feature type="transmembrane region" description="Helical" evidence="1">
    <location>
        <begin position="165"/>
        <end position="188"/>
    </location>
</feature>
<dbReference type="OrthoDB" id="2107885at2759"/>
<evidence type="ECO:0000313" key="2">
    <source>
        <dbReference type="EMBL" id="KAF1816272.1"/>
    </source>
</evidence>
<organism evidence="2">
    <name type="scientific">Eremomyces bilateralis CBS 781.70</name>
    <dbReference type="NCBI Taxonomy" id="1392243"/>
    <lineage>
        <taxon>Eukaryota</taxon>
        <taxon>Fungi</taxon>
        <taxon>Dikarya</taxon>
        <taxon>Ascomycota</taxon>
        <taxon>Pezizomycotina</taxon>
        <taxon>Dothideomycetes</taxon>
        <taxon>Dothideomycetes incertae sedis</taxon>
        <taxon>Eremomycetales</taxon>
        <taxon>Eremomycetaceae</taxon>
        <taxon>Eremomyces</taxon>
    </lineage>
</organism>
<dbReference type="PANTHER" id="PTHR34292:SF1">
    <property type="entry name" value="OUTER SPORE WALL PROTEIN RRT8"/>
    <property type="match status" value="1"/>
</dbReference>
<keyword evidence="1" id="KW-1133">Transmembrane helix</keyword>
<evidence type="ECO:0000313" key="4">
    <source>
        <dbReference type="RefSeq" id="XP_033537903.1"/>
    </source>
</evidence>
<reference evidence="4" key="3">
    <citation type="submission" date="2025-04" db="UniProtKB">
        <authorList>
            <consortium name="RefSeq"/>
        </authorList>
    </citation>
    <scope>IDENTIFICATION</scope>
    <source>
        <strain evidence="4">CBS 781.70</strain>
    </source>
</reference>
<feature type="transmembrane region" description="Helical" evidence="1">
    <location>
        <begin position="48"/>
        <end position="68"/>
    </location>
</feature>
<dbReference type="GO" id="GO:0005811">
    <property type="term" value="C:lipid droplet"/>
    <property type="evidence" value="ECO:0007669"/>
    <property type="project" value="TreeGrafter"/>
</dbReference>
<dbReference type="Proteomes" id="UP000504638">
    <property type="component" value="Unplaced"/>
</dbReference>
<dbReference type="PANTHER" id="PTHR34292">
    <property type="entry name" value="OUTER SPORE WALL PROTEIN LDS1"/>
    <property type="match status" value="1"/>
</dbReference>
<dbReference type="AlphaFoldDB" id="A0A6G1GE15"/>
<dbReference type="GeneID" id="54417505"/>
<name>A0A6G1GE15_9PEZI</name>
<protein>
    <submittedName>
        <fullName evidence="2 4">Uncharacterized protein</fullName>
    </submittedName>
</protein>
<accession>A0A6G1GE15</accession>
<proteinExistence type="predicted"/>
<dbReference type="InterPro" id="IPR052786">
    <property type="entry name" value="Spore_wall_assembly"/>
</dbReference>
<dbReference type="RefSeq" id="XP_033537903.1">
    <property type="nucleotide sequence ID" value="XM_033676935.1"/>
</dbReference>
<gene>
    <name evidence="2 4" type="ORF">P152DRAFT_409032</name>
</gene>
<evidence type="ECO:0000313" key="3">
    <source>
        <dbReference type="Proteomes" id="UP000504638"/>
    </source>
</evidence>
<evidence type="ECO:0000256" key="1">
    <source>
        <dbReference type="SAM" id="Phobius"/>
    </source>
</evidence>
<dbReference type="EMBL" id="ML975150">
    <property type="protein sequence ID" value="KAF1816272.1"/>
    <property type="molecule type" value="Genomic_DNA"/>
</dbReference>
<reference evidence="4" key="2">
    <citation type="submission" date="2020-04" db="EMBL/GenBank/DDBJ databases">
        <authorList>
            <consortium name="NCBI Genome Project"/>
        </authorList>
    </citation>
    <scope>NUCLEOTIDE SEQUENCE</scope>
    <source>
        <strain evidence="4">CBS 781.70</strain>
    </source>
</reference>
<dbReference type="GO" id="GO:0005619">
    <property type="term" value="C:ascospore wall"/>
    <property type="evidence" value="ECO:0007669"/>
    <property type="project" value="TreeGrafter"/>
</dbReference>
<feature type="transmembrane region" description="Helical" evidence="1">
    <location>
        <begin position="88"/>
        <end position="107"/>
    </location>
</feature>